<sequence length="95" mass="10968">MRGSLNDRTMRSSEDNGMPQTEIFSDSPLFAEKVQEPRPFSQEDFLESSKRVIPSLSQPTLQIFFISLGRAFGSLFPRQRHNLESFFKCTFCKIT</sequence>
<comment type="caution">
    <text evidence="2">The sequence shown here is derived from an EMBL/GenBank/DDBJ whole genome shotgun (WGS) entry which is preliminary data.</text>
</comment>
<feature type="region of interest" description="Disordered" evidence="1">
    <location>
        <begin position="1"/>
        <end position="23"/>
    </location>
</feature>
<organism evidence="2 3">
    <name type="scientific">Caerostris darwini</name>
    <dbReference type="NCBI Taxonomy" id="1538125"/>
    <lineage>
        <taxon>Eukaryota</taxon>
        <taxon>Metazoa</taxon>
        <taxon>Ecdysozoa</taxon>
        <taxon>Arthropoda</taxon>
        <taxon>Chelicerata</taxon>
        <taxon>Arachnida</taxon>
        <taxon>Araneae</taxon>
        <taxon>Araneomorphae</taxon>
        <taxon>Entelegynae</taxon>
        <taxon>Araneoidea</taxon>
        <taxon>Araneidae</taxon>
        <taxon>Caerostris</taxon>
    </lineage>
</organism>
<proteinExistence type="predicted"/>
<evidence type="ECO:0000313" key="3">
    <source>
        <dbReference type="Proteomes" id="UP001054837"/>
    </source>
</evidence>
<name>A0AAV4QM82_9ARAC</name>
<accession>A0AAV4QM82</accession>
<evidence type="ECO:0000256" key="1">
    <source>
        <dbReference type="SAM" id="MobiDB-lite"/>
    </source>
</evidence>
<keyword evidence="3" id="KW-1185">Reference proteome</keyword>
<dbReference type="EMBL" id="BPLQ01004870">
    <property type="protein sequence ID" value="GIY11153.1"/>
    <property type="molecule type" value="Genomic_DNA"/>
</dbReference>
<reference evidence="2 3" key="1">
    <citation type="submission" date="2021-06" db="EMBL/GenBank/DDBJ databases">
        <title>Caerostris darwini draft genome.</title>
        <authorList>
            <person name="Kono N."/>
            <person name="Arakawa K."/>
        </authorList>
    </citation>
    <scope>NUCLEOTIDE SEQUENCE [LARGE SCALE GENOMIC DNA]</scope>
</reference>
<dbReference type="AlphaFoldDB" id="A0AAV4QM82"/>
<dbReference type="Proteomes" id="UP001054837">
    <property type="component" value="Unassembled WGS sequence"/>
</dbReference>
<evidence type="ECO:0000313" key="2">
    <source>
        <dbReference type="EMBL" id="GIY11153.1"/>
    </source>
</evidence>
<protein>
    <submittedName>
        <fullName evidence="2">Uncharacterized protein</fullName>
    </submittedName>
</protein>
<gene>
    <name evidence="2" type="ORF">CDAR_110901</name>
</gene>